<feature type="domain" description="Aspartate/ornithine carbamoyltransferase carbamoyl-P binding" evidence="12">
    <location>
        <begin position="20"/>
        <end position="160"/>
    </location>
</feature>
<name>A0A4V2SMV1_9BACL</name>
<feature type="binding site" evidence="10">
    <location>
        <position position="120"/>
    </location>
    <ligand>
        <name>carbamoyl phosphate</name>
        <dbReference type="ChEBI" id="CHEBI:58228"/>
    </ligand>
</feature>
<evidence type="ECO:0000259" key="12">
    <source>
        <dbReference type="Pfam" id="PF02729"/>
    </source>
</evidence>
<dbReference type="Pfam" id="PF00185">
    <property type="entry name" value="OTCace"/>
    <property type="match status" value="1"/>
</dbReference>
<feature type="binding site" evidence="10">
    <location>
        <position position="96"/>
    </location>
    <ligand>
        <name>carbamoyl phosphate</name>
        <dbReference type="ChEBI" id="CHEBI:58228"/>
    </ligand>
</feature>
<dbReference type="HAMAP" id="MF_01109">
    <property type="entry name" value="OTCase"/>
    <property type="match status" value="1"/>
</dbReference>
<keyword evidence="7 10" id="KW-0963">Cytoplasm</keyword>
<dbReference type="GO" id="GO:0042450">
    <property type="term" value="P:L-arginine biosynthetic process via ornithine"/>
    <property type="evidence" value="ECO:0007669"/>
    <property type="project" value="UniProtKB-UniRule"/>
</dbReference>
<dbReference type="InterPro" id="IPR006132">
    <property type="entry name" value="Asp/Orn_carbamoyltranf_P-bd"/>
</dbReference>
<dbReference type="EMBL" id="SLXK01000016">
    <property type="protein sequence ID" value="TCP28716.1"/>
    <property type="molecule type" value="Genomic_DNA"/>
</dbReference>
<evidence type="ECO:0000256" key="6">
    <source>
        <dbReference type="ARBA" id="ARBA00016634"/>
    </source>
</evidence>
<gene>
    <name evidence="13" type="ORF">EV207_11628</name>
</gene>
<dbReference type="PRINTS" id="PR00102">
    <property type="entry name" value="OTCASE"/>
</dbReference>
<comment type="pathway">
    <text evidence="3">Amino-acid biosynthesis; L-arginine biosynthesis; L-arginine from L-ornithine and carbamoyl phosphate: step 1/3.</text>
</comment>
<dbReference type="GO" id="GO:0016597">
    <property type="term" value="F:amino acid binding"/>
    <property type="evidence" value="ECO:0007669"/>
    <property type="project" value="InterPro"/>
</dbReference>
<dbReference type="EC" id="2.1.3.3" evidence="5 10"/>
<dbReference type="InterPro" id="IPR002292">
    <property type="entry name" value="Orn/put_carbamltrans"/>
</dbReference>
<comment type="subcellular location">
    <subcellularLocation>
        <location evidence="2 10">Cytoplasm</location>
    </subcellularLocation>
</comment>
<dbReference type="PROSITE" id="PS00097">
    <property type="entry name" value="CARBAMOYLTRANSFERASE"/>
    <property type="match status" value="1"/>
</dbReference>
<dbReference type="SUPFAM" id="SSF53671">
    <property type="entry name" value="Aspartate/ornithine carbamoyltransferase"/>
    <property type="match status" value="1"/>
</dbReference>
<accession>A0A4V2SMV1</accession>
<sequence>MLKVNLGNQPKPVSFELKGKDFLTLADLEPNNLCLLLDEAKDIKNLQKKGIPHPYLSGKVLGMIFEKSSTRTRVSFEVGMMQLGGQAIFLSSKDIQLGRGETIEDTAKVLSRYVDGLMIRTFAHKSIEEFALHSEVPVINGLTDLHHPTQVLADLLTIYEHKGALSGLKMCYVGDGNNNMCHSLMEGAASSGMHLAIASPNGYEPNLKIVENAKRIGQLTGSQIDITTSPEEAIEQADVVVTDVWASMGQEEEQEKRLQTFRPYQVNQSLCSKAKEDFIFLHCLPAHRGEEVTSDIIDGPHSVVFDEAENRLHAQKAILKNLMSDKGQTKII</sequence>
<dbReference type="GO" id="GO:0019240">
    <property type="term" value="P:citrulline biosynthetic process"/>
    <property type="evidence" value="ECO:0007669"/>
    <property type="project" value="TreeGrafter"/>
</dbReference>
<evidence type="ECO:0000256" key="5">
    <source>
        <dbReference type="ARBA" id="ARBA00013007"/>
    </source>
</evidence>
<evidence type="ECO:0000256" key="9">
    <source>
        <dbReference type="ARBA" id="ARBA00048772"/>
    </source>
</evidence>
<dbReference type="PANTHER" id="PTHR45753">
    <property type="entry name" value="ORNITHINE CARBAMOYLTRANSFERASE, MITOCHONDRIAL"/>
    <property type="match status" value="1"/>
</dbReference>
<dbReference type="PANTHER" id="PTHR45753:SF3">
    <property type="entry name" value="ORNITHINE TRANSCARBAMYLASE, MITOCHONDRIAL"/>
    <property type="match status" value="1"/>
</dbReference>
<feature type="binding site" evidence="10">
    <location>
        <begin position="69"/>
        <end position="72"/>
    </location>
    <ligand>
        <name>carbamoyl phosphate</name>
        <dbReference type="ChEBI" id="CHEBI:58228"/>
    </ligand>
</feature>
<evidence type="ECO:0000256" key="10">
    <source>
        <dbReference type="HAMAP-Rule" id="MF_01109"/>
    </source>
</evidence>
<dbReference type="InterPro" id="IPR024904">
    <property type="entry name" value="OTCase_ArgI"/>
</dbReference>
<keyword evidence="8 10" id="KW-0808">Transferase</keyword>
<evidence type="ECO:0000256" key="2">
    <source>
        <dbReference type="ARBA" id="ARBA00004496"/>
    </source>
</evidence>
<evidence type="ECO:0000313" key="13">
    <source>
        <dbReference type="EMBL" id="TCP28716.1"/>
    </source>
</evidence>
<evidence type="ECO:0000313" key="14">
    <source>
        <dbReference type="Proteomes" id="UP000295416"/>
    </source>
</evidence>
<dbReference type="Gene3D" id="3.40.50.1370">
    <property type="entry name" value="Aspartate/ornithine carbamoyltransferase"/>
    <property type="match status" value="2"/>
</dbReference>
<dbReference type="Pfam" id="PF02729">
    <property type="entry name" value="OTCace_N"/>
    <property type="match status" value="1"/>
</dbReference>
<dbReference type="FunFam" id="3.40.50.1370:FF:000016">
    <property type="entry name" value="Ornithine carbamoyltransferase"/>
    <property type="match status" value="1"/>
</dbReference>
<evidence type="ECO:0000256" key="7">
    <source>
        <dbReference type="ARBA" id="ARBA00022490"/>
    </source>
</evidence>
<dbReference type="GO" id="GO:0004585">
    <property type="term" value="F:ornithine carbamoyltransferase activity"/>
    <property type="evidence" value="ECO:0007669"/>
    <property type="project" value="UniProtKB-UniRule"/>
</dbReference>
<feature type="binding site" evidence="10">
    <location>
        <begin position="247"/>
        <end position="248"/>
    </location>
    <ligand>
        <name>L-ornithine</name>
        <dbReference type="ChEBI" id="CHEBI:46911"/>
    </ligand>
</feature>
<evidence type="ECO:0000256" key="8">
    <source>
        <dbReference type="ARBA" id="ARBA00022679"/>
    </source>
</evidence>
<dbReference type="NCBIfam" id="TIGR00658">
    <property type="entry name" value="orni_carb_tr"/>
    <property type="match status" value="1"/>
</dbReference>
<evidence type="ECO:0000256" key="1">
    <source>
        <dbReference type="ARBA" id="ARBA00003822"/>
    </source>
</evidence>
<evidence type="ECO:0000259" key="11">
    <source>
        <dbReference type="Pfam" id="PF00185"/>
    </source>
</evidence>
<dbReference type="Proteomes" id="UP000295416">
    <property type="component" value="Unassembled WGS sequence"/>
</dbReference>
<protein>
    <recommendedName>
        <fullName evidence="6 10">Ornithine carbamoyltransferase</fullName>
        <shortName evidence="10">OTCase</shortName>
        <ecNumber evidence="5 10">2.1.3.3</ecNumber>
    </recommendedName>
</protein>
<feature type="binding site" evidence="10">
    <location>
        <begin position="147"/>
        <end position="150"/>
    </location>
    <ligand>
        <name>carbamoyl phosphate</name>
        <dbReference type="ChEBI" id="CHEBI:58228"/>
    </ligand>
</feature>
<dbReference type="InterPro" id="IPR006130">
    <property type="entry name" value="Asp/Orn_carbamoylTrfase"/>
</dbReference>
<evidence type="ECO:0000256" key="3">
    <source>
        <dbReference type="ARBA" id="ARBA00004975"/>
    </source>
</evidence>
<dbReference type="AlphaFoldDB" id="A0A4V2SMV1"/>
<comment type="function">
    <text evidence="1">Reversibly catalyzes the transfer of the carbamoyl group from carbamoyl phosphate (CP) to the N(epsilon) atom of ornithine (ORN) to produce L-citrulline.</text>
</comment>
<feature type="domain" description="Aspartate/ornithine carbamoyltransferase Asp/Orn-binding" evidence="11">
    <location>
        <begin position="167"/>
        <end position="320"/>
    </location>
</feature>
<keyword evidence="14" id="KW-1185">Reference proteome</keyword>
<evidence type="ECO:0000256" key="4">
    <source>
        <dbReference type="ARBA" id="ARBA00007805"/>
    </source>
</evidence>
<dbReference type="FunFam" id="3.40.50.1370:FF:000008">
    <property type="entry name" value="Ornithine carbamoyltransferase"/>
    <property type="match status" value="1"/>
</dbReference>
<feature type="binding site" evidence="10">
    <location>
        <position position="243"/>
    </location>
    <ligand>
        <name>L-ornithine</name>
        <dbReference type="ChEBI" id="CHEBI:46911"/>
    </ligand>
</feature>
<comment type="caution">
    <text evidence="13">The sequence shown here is derived from an EMBL/GenBank/DDBJ whole genome shotgun (WGS) entry which is preliminary data.</text>
</comment>
<feature type="binding site" evidence="10">
    <location>
        <position position="179"/>
    </location>
    <ligand>
        <name>L-ornithine</name>
        <dbReference type="ChEBI" id="CHEBI:46911"/>
    </ligand>
</feature>
<dbReference type="InterPro" id="IPR006131">
    <property type="entry name" value="Asp_carbamoyltransf_Asp/Orn-bd"/>
</dbReference>
<organism evidence="13 14">
    <name type="scientific">Scopulibacillus darangshiensis</name>
    <dbReference type="NCBI Taxonomy" id="442528"/>
    <lineage>
        <taxon>Bacteria</taxon>
        <taxon>Bacillati</taxon>
        <taxon>Bacillota</taxon>
        <taxon>Bacilli</taxon>
        <taxon>Bacillales</taxon>
        <taxon>Sporolactobacillaceae</taxon>
        <taxon>Scopulibacillus</taxon>
    </lineage>
</organism>
<comment type="catalytic activity">
    <reaction evidence="9 10">
        <text>carbamoyl phosphate + L-ornithine = L-citrulline + phosphate + H(+)</text>
        <dbReference type="Rhea" id="RHEA:19513"/>
        <dbReference type="ChEBI" id="CHEBI:15378"/>
        <dbReference type="ChEBI" id="CHEBI:43474"/>
        <dbReference type="ChEBI" id="CHEBI:46911"/>
        <dbReference type="ChEBI" id="CHEBI:57743"/>
        <dbReference type="ChEBI" id="CHEBI:58228"/>
        <dbReference type="EC" id="2.1.3.3"/>
    </reaction>
</comment>
<comment type="similarity">
    <text evidence="4 10">Belongs to the aspartate/ornithine carbamoyltransferase superfamily. OTCase family.</text>
</comment>
<feature type="binding site" evidence="10">
    <location>
        <position position="311"/>
    </location>
    <ligand>
        <name>carbamoyl phosphate</name>
        <dbReference type="ChEBI" id="CHEBI:58228"/>
    </ligand>
</feature>
<dbReference type="InterPro" id="IPR036901">
    <property type="entry name" value="Asp/Orn_carbamoylTrfase_sf"/>
</dbReference>
<dbReference type="GO" id="GO:0005737">
    <property type="term" value="C:cytoplasm"/>
    <property type="evidence" value="ECO:0007669"/>
    <property type="project" value="UniProtKB-SubCell"/>
</dbReference>
<dbReference type="NCBIfam" id="NF001986">
    <property type="entry name" value="PRK00779.1"/>
    <property type="match status" value="1"/>
</dbReference>
<proteinExistence type="inferred from homology"/>
<dbReference type="RefSeq" id="WP_132746384.1">
    <property type="nucleotide sequence ID" value="NZ_SLXK01000016.1"/>
</dbReference>
<dbReference type="OrthoDB" id="9802587at2"/>
<dbReference type="PRINTS" id="PR00100">
    <property type="entry name" value="AOTCASE"/>
</dbReference>
<reference evidence="13 14" key="1">
    <citation type="submission" date="2019-03" db="EMBL/GenBank/DDBJ databases">
        <title>Genomic Encyclopedia of Type Strains, Phase IV (KMG-IV): sequencing the most valuable type-strain genomes for metagenomic binning, comparative biology and taxonomic classification.</title>
        <authorList>
            <person name="Goeker M."/>
        </authorList>
    </citation>
    <scope>NUCLEOTIDE SEQUENCE [LARGE SCALE GENOMIC DNA]</scope>
    <source>
        <strain evidence="13 14">DSM 19377</strain>
    </source>
</reference>
<feature type="binding site" evidence="10">
    <location>
        <begin position="283"/>
        <end position="284"/>
    </location>
    <ligand>
        <name>carbamoyl phosphate</name>
        <dbReference type="ChEBI" id="CHEBI:58228"/>
    </ligand>
</feature>